<name>A0A2A4HF84_9GAMM</name>
<reference evidence="3" key="1">
    <citation type="submission" date="2017-09" db="EMBL/GenBank/DDBJ databases">
        <authorList>
            <person name="Cho G.-S."/>
            <person name="Oguntoyinbo F.A."/>
            <person name="Cnockaert M."/>
            <person name="Kabisch J."/>
            <person name="Neve H."/>
            <person name="Bockelmann W."/>
            <person name="Wenning M."/>
            <person name="Franz C.M."/>
            <person name="Vandamme P."/>
        </authorList>
    </citation>
    <scope>NUCLEOTIDE SEQUENCE [LARGE SCALE GENOMIC DNA]</scope>
    <source>
        <strain evidence="3">MBT G8648</strain>
    </source>
</reference>
<comment type="caution">
    <text evidence="2">The sequence shown here is derived from an EMBL/GenBank/DDBJ whole genome shotgun (WGS) entry which is preliminary data.</text>
</comment>
<sequence>MERRQSCRWLAAFGLSTCLAGPAVAEPAIEVFTTAGQPAVNVPSGVAVIELDAPGRLDAELSQDLPADPEVAEAMMREHMATSEWQETADRYADSYLGLARAWQLGVEKVPAVVIDDRYVIYGQPDVAEALREAEQIVGQEGRR</sequence>
<evidence type="ECO:0000313" key="3">
    <source>
        <dbReference type="Proteomes" id="UP000218677"/>
    </source>
</evidence>
<protein>
    <submittedName>
        <fullName evidence="2">TIGR03757 family integrating conjugative element protein</fullName>
    </submittedName>
</protein>
<dbReference type="RefSeq" id="WP_096655340.1">
    <property type="nucleotide sequence ID" value="NZ_NWUX01000038.1"/>
</dbReference>
<dbReference type="EMBL" id="NWUX01000038">
    <property type="protein sequence ID" value="PCF93518.1"/>
    <property type="molecule type" value="Genomic_DNA"/>
</dbReference>
<keyword evidence="1" id="KW-0732">Signal</keyword>
<dbReference type="Pfam" id="PF07511">
    <property type="entry name" value="DUF1525"/>
    <property type="match status" value="1"/>
</dbReference>
<evidence type="ECO:0000313" key="2">
    <source>
        <dbReference type="EMBL" id="PCF93518.1"/>
    </source>
</evidence>
<feature type="signal peptide" evidence="1">
    <location>
        <begin position="1"/>
        <end position="25"/>
    </location>
</feature>
<feature type="chain" id="PRO_5012426811" evidence="1">
    <location>
        <begin position="26"/>
        <end position="144"/>
    </location>
</feature>
<dbReference type="NCBIfam" id="TIGR03757">
    <property type="entry name" value="conj_TIGR03757"/>
    <property type="match status" value="1"/>
</dbReference>
<dbReference type="InterPro" id="IPR011090">
    <property type="entry name" value="Integr_conj_element_PFL4709"/>
</dbReference>
<dbReference type="AlphaFoldDB" id="A0A2A4HF84"/>
<accession>A0A2A4HF84</accession>
<dbReference type="OrthoDB" id="8448784at2"/>
<proteinExistence type="predicted"/>
<gene>
    <name evidence="2" type="ORF">CPA45_21870</name>
</gene>
<organism evidence="2 3">
    <name type="scientific">Vreelandella nigrificans</name>
    <dbReference type="NCBI Taxonomy" id="2042704"/>
    <lineage>
        <taxon>Bacteria</taxon>
        <taxon>Pseudomonadati</taxon>
        <taxon>Pseudomonadota</taxon>
        <taxon>Gammaproteobacteria</taxon>
        <taxon>Oceanospirillales</taxon>
        <taxon>Halomonadaceae</taxon>
        <taxon>Vreelandella</taxon>
    </lineage>
</organism>
<keyword evidence="3" id="KW-1185">Reference proteome</keyword>
<evidence type="ECO:0000256" key="1">
    <source>
        <dbReference type="SAM" id="SignalP"/>
    </source>
</evidence>
<dbReference type="Proteomes" id="UP000218677">
    <property type="component" value="Unassembled WGS sequence"/>
</dbReference>